<proteinExistence type="predicted"/>
<dbReference type="Proteomes" id="UP000481043">
    <property type="component" value="Unassembled WGS sequence"/>
</dbReference>
<protein>
    <submittedName>
        <fullName evidence="1">Uncharacterized protein</fullName>
    </submittedName>
</protein>
<gene>
    <name evidence="1" type="ORF">G4D63_03605</name>
</gene>
<organism evidence="1 2">
    <name type="scientific">Bacillus mesophilus</name>
    <dbReference type="NCBI Taxonomy" id="1808955"/>
    <lineage>
        <taxon>Bacteria</taxon>
        <taxon>Bacillati</taxon>
        <taxon>Bacillota</taxon>
        <taxon>Bacilli</taxon>
        <taxon>Bacillales</taxon>
        <taxon>Bacillaceae</taxon>
        <taxon>Bacillus</taxon>
    </lineage>
</organism>
<dbReference type="AlphaFoldDB" id="A0A6M0Q3P1"/>
<reference evidence="1 2" key="1">
    <citation type="submission" date="2020-02" db="EMBL/GenBank/DDBJ databases">
        <title>Bacillus aquiflavi sp. nov., isolated from yellow water of strong flavor Chinese baijiu in Yibin region of China.</title>
        <authorList>
            <person name="Xie J."/>
        </authorList>
    </citation>
    <scope>NUCLEOTIDE SEQUENCE [LARGE SCALE GENOMIC DNA]</scope>
    <source>
        <strain evidence="1 2">SA4</strain>
    </source>
</reference>
<evidence type="ECO:0000313" key="2">
    <source>
        <dbReference type="Proteomes" id="UP000481043"/>
    </source>
</evidence>
<keyword evidence="2" id="KW-1185">Reference proteome</keyword>
<dbReference type="EMBL" id="JAAIWM010000001">
    <property type="protein sequence ID" value="NEY70822.1"/>
    <property type="molecule type" value="Genomic_DNA"/>
</dbReference>
<evidence type="ECO:0000313" key="1">
    <source>
        <dbReference type="EMBL" id="NEY70822.1"/>
    </source>
</evidence>
<comment type="caution">
    <text evidence="1">The sequence shown here is derived from an EMBL/GenBank/DDBJ whole genome shotgun (WGS) entry which is preliminary data.</text>
</comment>
<name>A0A6M0Q3P1_9BACI</name>
<dbReference type="RefSeq" id="WP_163177777.1">
    <property type="nucleotide sequence ID" value="NZ_JAAIWM010000001.1"/>
</dbReference>
<sequence>MKHNKNVNKTKQFITHTSLLIIGLEPGGDGHAPYLVQFQLTQPKSIEE</sequence>
<accession>A0A6M0Q3P1</accession>